<dbReference type="GO" id="GO:0004672">
    <property type="term" value="F:protein kinase activity"/>
    <property type="evidence" value="ECO:0007669"/>
    <property type="project" value="InterPro"/>
</dbReference>
<keyword evidence="4" id="KW-1185">Reference proteome</keyword>
<dbReference type="Proteomes" id="UP000256964">
    <property type="component" value="Unassembled WGS sequence"/>
</dbReference>
<dbReference type="InterPro" id="IPR000719">
    <property type="entry name" value="Prot_kinase_dom"/>
</dbReference>
<accession>A0A371CJA8</accession>
<gene>
    <name evidence="3" type="ORF">OH76DRAFT_1490339</name>
</gene>
<dbReference type="OrthoDB" id="10252171at2759"/>
<sequence length="405" mass="45476">MFSSPTTVFNASAEPSTQKTNVTAAAPKGLYQSYDVDLRSVLHKGAFATVATALHRRENKWYAVKIFAADKLRHLLKITDPGQSEQRMEAKLAAHLAREVQILQGLRHLYVCEIKEAFLEGYSISIVLDLAHGGNLMSYVLKHEVPVLLEPEGQYFAYQICDALKYIHSQGIAHWNLKPENVLLTEDGPPMVKLADFGLVKVIDCLSELQTRCRSQAFVTPTVLDDSTGDYDKLVDSWTFGVMMFTLFTMATPFTDTSIEPHRKLLEDYNISNAGVEFICLLLSYKPCARMAPSQALDHRWIIDEGPKQRARLIEREELSRRQAARRQPTPTAQEGKPQSNKRNISVLQPEKAFTGMSAADEESQGAKRTRGNQDTIIRRTPPATLWSSFDVDSDEIPGLVLSHR</sequence>
<dbReference type="Pfam" id="PF00069">
    <property type="entry name" value="Pkinase"/>
    <property type="match status" value="1"/>
</dbReference>
<name>A0A371CJA8_9APHY</name>
<organism evidence="3 4">
    <name type="scientific">Lentinus brumalis</name>
    <dbReference type="NCBI Taxonomy" id="2498619"/>
    <lineage>
        <taxon>Eukaryota</taxon>
        <taxon>Fungi</taxon>
        <taxon>Dikarya</taxon>
        <taxon>Basidiomycota</taxon>
        <taxon>Agaricomycotina</taxon>
        <taxon>Agaricomycetes</taxon>
        <taxon>Polyporales</taxon>
        <taxon>Polyporaceae</taxon>
        <taxon>Lentinus</taxon>
    </lineage>
</organism>
<dbReference type="GO" id="GO:0005524">
    <property type="term" value="F:ATP binding"/>
    <property type="evidence" value="ECO:0007669"/>
    <property type="project" value="InterPro"/>
</dbReference>
<feature type="region of interest" description="Disordered" evidence="1">
    <location>
        <begin position="319"/>
        <end position="344"/>
    </location>
</feature>
<evidence type="ECO:0000313" key="3">
    <source>
        <dbReference type="EMBL" id="RDX40356.1"/>
    </source>
</evidence>
<feature type="domain" description="Protein kinase" evidence="2">
    <location>
        <begin position="36"/>
        <end position="302"/>
    </location>
</feature>
<proteinExistence type="predicted"/>
<dbReference type="InterPro" id="IPR011009">
    <property type="entry name" value="Kinase-like_dom_sf"/>
</dbReference>
<protein>
    <submittedName>
        <fullName evidence="3">Kinase-like protein</fullName>
    </submittedName>
</protein>
<reference evidence="3 4" key="1">
    <citation type="journal article" date="2018" name="Biotechnol. Biofuels">
        <title>Integrative visual omics of the white-rot fungus Polyporus brumalis exposes the biotechnological potential of its oxidative enzymes for delignifying raw plant biomass.</title>
        <authorList>
            <person name="Miyauchi S."/>
            <person name="Rancon A."/>
            <person name="Drula E."/>
            <person name="Hage H."/>
            <person name="Chaduli D."/>
            <person name="Favel A."/>
            <person name="Grisel S."/>
            <person name="Henrissat B."/>
            <person name="Herpoel-Gimbert I."/>
            <person name="Ruiz-Duenas F.J."/>
            <person name="Chevret D."/>
            <person name="Hainaut M."/>
            <person name="Lin J."/>
            <person name="Wang M."/>
            <person name="Pangilinan J."/>
            <person name="Lipzen A."/>
            <person name="Lesage-Meessen L."/>
            <person name="Navarro D."/>
            <person name="Riley R."/>
            <person name="Grigoriev I.V."/>
            <person name="Zhou S."/>
            <person name="Raouche S."/>
            <person name="Rosso M.N."/>
        </authorList>
    </citation>
    <scope>NUCLEOTIDE SEQUENCE [LARGE SCALE GENOMIC DNA]</scope>
    <source>
        <strain evidence="3 4">BRFM 1820</strain>
    </source>
</reference>
<dbReference type="EMBL" id="KZ857561">
    <property type="protein sequence ID" value="RDX40356.1"/>
    <property type="molecule type" value="Genomic_DNA"/>
</dbReference>
<dbReference type="Gene3D" id="1.10.510.10">
    <property type="entry name" value="Transferase(Phosphotransferase) domain 1"/>
    <property type="match status" value="1"/>
</dbReference>
<dbReference type="PANTHER" id="PTHR24347">
    <property type="entry name" value="SERINE/THREONINE-PROTEIN KINASE"/>
    <property type="match status" value="1"/>
</dbReference>
<evidence type="ECO:0000313" key="4">
    <source>
        <dbReference type="Proteomes" id="UP000256964"/>
    </source>
</evidence>
<feature type="compositionally biased region" description="Polar residues" evidence="1">
    <location>
        <begin position="329"/>
        <end position="344"/>
    </location>
</feature>
<dbReference type="STRING" id="139420.A0A371CJA8"/>
<dbReference type="AlphaFoldDB" id="A0A371CJA8"/>
<feature type="region of interest" description="Disordered" evidence="1">
    <location>
        <begin position="356"/>
        <end position="391"/>
    </location>
</feature>
<feature type="region of interest" description="Disordered" evidence="1">
    <location>
        <begin position="1"/>
        <end position="20"/>
    </location>
</feature>
<dbReference type="SUPFAM" id="SSF56112">
    <property type="entry name" value="Protein kinase-like (PK-like)"/>
    <property type="match status" value="1"/>
</dbReference>
<evidence type="ECO:0000259" key="2">
    <source>
        <dbReference type="PROSITE" id="PS50011"/>
    </source>
</evidence>
<dbReference type="PROSITE" id="PS50011">
    <property type="entry name" value="PROTEIN_KINASE_DOM"/>
    <property type="match status" value="1"/>
</dbReference>
<evidence type="ECO:0000256" key="1">
    <source>
        <dbReference type="SAM" id="MobiDB-lite"/>
    </source>
</evidence>